<dbReference type="InterPro" id="IPR036928">
    <property type="entry name" value="AS_sf"/>
</dbReference>
<dbReference type="InterPro" id="IPR023631">
    <property type="entry name" value="Amidase_dom"/>
</dbReference>
<keyword evidence="4" id="KW-1185">Reference proteome</keyword>
<dbReference type="PROSITE" id="PS00571">
    <property type="entry name" value="AMIDASES"/>
    <property type="match status" value="1"/>
</dbReference>
<dbReference type="InterPro" id="IPR020556">
    <property type="entry name" value="Amidase_CS"/>
</dbReference>
<dbReference type="PANTHER" id="PTHR11895:SF7">
    <property type="entry name" value="GLUTAMYL-TRNA(GLN) AMIDOTRANSFERASE SUBUNIT A, MITOCHONDRIAL"/>
    <property type="match status" value="1"/>
</dbReference>
<gene>
    <name evidence="3" type="ORF">EA473_08000</name>
</gene>
<evidence type="ECO:0000313" key="3">
    <source>
        <dbReference type="EMBL" id="RQG95398.1"/>
    </source>
</evidence>
<proteinExistence type="predicted"/>
<reference evidence="3 4" key="1">
    <citation type="submission" date="2018-10" db="EMBL/GenBank/DDBJ databases">
        <title>Natrarchaeobius chitinivorans gen. nov., sp. nov., and Natrarchaeobius haloalkaliphilus sp. nov., alkaliphilic, chitin-utilizing haloarchaea from hypersaline alkaline lakes.</title>
        <authorList>
            <person name="Sorokin D.Y."/>
            <person name="Elcheninov A.G."/>
            <person name="Kostrikina N.A."/>
            <person name="Bale N.J."/>
            <person name="Sinninghe Damste J.S."/>
            <person name="Khijniak T.V."/>
            <person name="Kublanov I.V."/>
            <person name="Toshchakov S.V."/>
        </authorList>
    </citation>
    <scope>NUCLEOTIDE SEQUENCE [LARGE SCALE GENOMIC DNA]</scope>
    <source>
        <strain evidence="3 4">AArcht4T</strain>
    </source>
</reference>
<feature type="domain" description="Amidase" evidence="2">
    <location>
        <begin position="22"/>
        <end position="454"/>
    </location>
</feature>
<dbReference type="InterPro" id="IPR000120">
    <property type="entry name" value="Amidase"/>
</dbReference>
<protein>
    <submittedName>
        <fullName evidence="3">Amidase</fullName>
    </submittedName>
</protein>
<dbReference type="SUPFAM" id="SSF75304">
    <property type="entry name" value="Amidase signature (AS) enzymes"/>
    <property type="match status" value="1"/>
</dbReference>
<evidence type="ECO:0000313" key="4">
    <source>
        <dbReference type="Proteomes" id="UP000282323"/>
    </source>
</evidence>
<dbReference type="Proteomes" id="UP000282323">
    <property type="component" value="Unassembled WGS sequence"/>
</dbReference>
<evidence type="ECO:0000259" key="2">
    <source>
        <dbReference type="Pfam" id="PF01425"/>
    </source>
</evidence>
<dbReference type="EMBL" id="REGA01000005">
    <property type="protein sequence ID" value="RQG95398.1"/>
    <property type="molecule type" value="Genomic_DNA"/>
</dbReference>
<comment type="caution">
    <text evidence="3">The sequence shown here is derived from an EMBL/GenBank/DDBJ whole genome shotgun (WGS) entry which is preliminary data.</text>
</comment>
<dbReference type="PANTHER" id="PTHR11895">
    <property type="entry name" value="TRANSAMIDASE"/>
    <property type="match status" value="1"/>
</dbReference>
<dbReference type="RefSeq" id="WP_124195109.1">
    <property type="nucleotide sequence ID" value="NZ_REGA01000005.1"/>
</dbReference>
<evidence type="ECO:0000256" key="1">
    <source>
        <dbReference type="SAM" id="MobiDB-lite"/>
    </source>
</evidence>
<feature type="region of interest" description="Disordered" evidence="1">
    <location>
        <begin position="134"/>
        <end position="153"/>
    </location>
</feature>
<dbReference type="Pfam" id="PF01425">
    <property type="entry name" value="Amidase"/>
    <property type="match status" value="1"/>
</dbReference>
<dbReference type="AlphaFoldDB" id="A0A3N6LXB2"/>
<dbReference type="OrthoDB" id="359273at2157"/>
<dbReference type="Gene3D" id="3.90.1300.10">
    <property type="entry name" value="Amidase signature (AS) domain"/>
    <property type="match status" value="1"/>
</dbReference>
<dbReference type="GO" id="GO:0003824">
    <property type="term" value="F:catalytic activity"/>
    <property type="evidence" value="ECO:0007669"/>
    <property type="project" value="InterPro"/>
</dbReference>
<sequence length="473" mass="50574">MDETTAAGIARAIRTGDRSPVRVVEECLDRIEADDHNAFVTVISEKARERALEAERAVENGDDLGPLHGVPVAIKDAYAYKAGVRNTFGSRAFTDFVPDRSAPLVTRLEDAGAIVVGKTNTPEFAAKGVTDNALAGRTRNPFSPDRTAGGSSGGSAAAVAAGLVPLAQGSDHAGSVRIPASACGVVGVYPTPGRVPQAFRPNAYRYDLPHVSSGPLARTVEDAALALDVMAGSHPAEPFSPPDDPAFLEATDRSTNGFRIGYAPEFAGAPVDPDVRRVVRDAVASLEHAGGTVERTSLDFDEWDDAQDAIMTGLEIMYADLAEDLHTAHGIDPLARRDLVDDHVIDRIETGRTRTALEYKRANATRSKLFRAVQAVFEEYDVLVTPTLAVPPFESADGLPETIDGRKPYGPLGWLLTWPLNLTRHPAASVPAGLVDGVPVGVQIVAPRFDDEAVITTAAALERERPWIDYYDR</sequence>
<organism evidence="3 4">
    <name type="scientific">Natrarchaeobius chitinivorans</name>
    <dbReference type="NCBI Taxonomy" id="1679083"/>
    <lineage>
        <taxon>Archaea</taxon>
        <taxon>Methanobacteriati</taxon>
        <taxon>Methanobacteriota</taxon>
        <taxon>Stenosarchaea group</taxon>
        <taxon>Halobacteria</taxon>
        <taxon>Halobacteriales</taxon>
        <taxon>Natrialbaceae</taxon>
        <taxon>Natrarchaeobius</taxon>
    </lineage>
</organism>
<name>A0A3N6LXB2_NATCH</name>
<accession>A0A3N6LXB2</accession>